<dbReference type="InterPro" id="IPR002510">
    <property type="entry name" value="Metalloprtase-TldD/E_N"/>
</dbReference>
<feature type="domain" description="Metalloprotease TldD/E central" evidence="4">
    <location>
        <begin position="116"/>
        <end position="218"/>
    </location>
</feature>
<accession>J0QXK4</accession>
<dbReference type="Proteomes" id="UP000008952">
    <property type="component" value="Unassembled WGS sequence"/>
</dbReference>
<dbReference type="InterPro" id="IPR035068">
    <property type="entry name" value="TldD/PmbA_N"/>
</dbReference>
<evidence type="ECO:0000313" key="5">
    <source>
        <dbReference type="EMBL" id="EJF90796.1"/>
    </source>
</evidence>
<dbReference type="PATRIC" id="fig|1094558.3.peg.692"/>
<feature type="domain" description="Metalloprotease TldD/E C-terminal" evidence="3">
    <location>
        <begin position="225"/>
        <end position="440"/>
    </location>
</feature>
<comment type="similarity">
    <text evidence="1">Belongs to the peptidase U62 family.</text>
</comment>
<dbReference type="Pfam" id="PF19290">
    <property type="entry name" value="PmbA_TldD_2nd"/>
    <property type="match status" value="1"/>
</dbReference>
<dbReference type="GO" id="GO:0008237">
    <property type="term" value="F:metallopeptidase activity"/>
    <property type="evidence" value="ECO:0007669"/>
    <property type="project" value="InterPro"/>
</dbReference>
<dbReference type="RefSeq" id="WP_008038349.1">
    <property type="nucleotide sequence ID" value="NZ_JH725147.1"/>
</dbReference>
<comment type="caution">
    <text evidence="5">The sequence shown here is derived from an EMBL/GenBank/DDBJ whole genome shotgun (WGS) entry which is preliminary data.</text>
</comment>
<gene>
    <name evidence="5" type="ORF">ME5_00632</name>
</gene>
<sequence>MQSQIDQAAALVDAAKKAGADAADAVVLRSQSVSVAVRLSKVETTQSSESDDFVLRVFVGKRVASISANLSGDPKALAERAVAMAKVSPENPLEGLADQDLLVKNVKDLNLFDPFVPDSQTLLEDALKAEEAALSIDGVTNSGGAVSSYGRGGLVLVTSHGFCNAYQSSRFSRSCSAVAGTGTAMERDYDYTTALHFKDMDDAELIGKSAGKRAVQRLGARKVNTGIVNVIFDPRMARGIAGHIASMVNGATVARKTSLLQNHMDKAVMSAHVTISDDPLKFKGNASRPFDGEGVEGEKLNIIENGVLKNWLLSSSTAKELGLRTNGHGVRSSSSVQPAATNFAIEPGFFTQKELMKNIQTGFYVTELFGHGVDLVTGQYSRGASGFWIENGEISYPVSEVTLGSNLLHMLAHLTPANDLDRRFAVAAPTLLIEGMTLAGK</sequence>
<evidence type="ECO:0000256" key="1">
    <source>
        <dbReference type="ARBA" id="ARBA00005836"/>
    </source>
</evidence>
<dbReference type="Gene3D" id="3.30.2290.10">
    <property type="entry name" value="PmbA/TldD superfamily"/>
    <property type="match status" value="1"/>
</dbReference>
<feature type="domain" description="Metalloprotease TldD/E N-terminal" evidence="2">
    <location>
        <begin position="23"/>
        <end position="85"/>
    </location>
</feature>
<reference evidence="5 6" key="1">
    <citation type="submission" date="2012-03" db="EMBL/GenBank/DDBJ databases">
        <title>The Genome Sequence of Bartonella tamiae Th239.</title>
        <authorList>
            <consortium name="The Broad Institute Genome Sequencing Platform"/>
            <consortium name="The Broad Institute Genome Sequencing Center for Infectious Disease"/>
            <person name="Feldgarden M."/>
            <person name="Kirby J."/>
            <person name="Kosoy M."/>
            <person name="Birtles R."/>
            <person name="Probert W.S."/>
            <person name="Chiaraviglio L."/>
            <person name="Young S.K."/>
            <person name="Zeng Q."/>
            <person name="Gargeya S."/>
            <person name="Fitzgerald M."/>
            <person name="Haas B."/>
            <person name="Abouelleil A."/>
            <person name="Alvarado L."/>
            <person name="Arachchi H.M."/>
            <person name="Berlin A."/>
            <person name="Chapman S.B."/>
            <person name="Gearin G."/>
            <person name="Goldberg J."/>
            <person name="Griggs A."/>
            <person name="Gujja S."/>
            <person name="Hansen M."/>
            <person name="Heiman D."/>
            <person name="Howarth C."/>
            <person name="Larimer J."/>
            <person name="Lui A."/>
            <person name="MacDonald P.J.P."/>
            <person name="McCowen C."/>
            <person name="Montmayeur A."/>
            <person name="Murphy C."/>
            <person name="Neiman D."/>
            <person name="Pearson M."/>
            <person name="Priest M."/>
            <person name="Roberts A."/>
            <person name="Saif S."/>
            <person name="Shea T."/>
            <person name="Sisk P."/>
            <person name="Stolte C."/>
            <person name="Sykes S."/>
            <person name="Wortman J."/>
            <person name="Nusbaum C."/>
            <person name="Birren B."/>
        </authorList>
    </citation>
    <scope>NUCLEOTIDE SEQUENCE [LARGE SCALE GENOMIC DNA]</scope>
    <source>
        <strain evidence="5 6">Th239</strain>
    </source>
</reference>
<dbReference type="GO" id="GO:0006508">
    <property type="term" value="P:proteolysis"/>
    <property type="evidence" value="ECO:0007669"/>
    <property type="project" value="InterPro"/>
</dbReference>
<dbReference type="eggNOG" id="COG0312">
    <property type="taxonomic scope" value="Bacteria"/>
</dbReference>
<dbReference type="PANTHER" id="PTHR43421">
    <property type="entry name" value="METALLOPROTEASE PMBA"/>
    <property type="match status" value="1"/>
</dbReference>
<dbReference type="SUPFAM" id="SSF111283">
    <property type="entry name" value="Putative modulator of DNA gyrase, PmbA/TldD"/>
    <property type="match status" value="1"/>
</dbReference>
<dbReference type="AlphaFoldDB" id="J0QXK4"/>
<name>J0QXK4_9HYPH</name>
<dbReference type="HOGENOM" id="CLU_026425_0_0_5"/>
<dbReference type="InterPro" id="IPR045570">
    <property type="entry name" value="Metalloprtase-TldD/E_cen_dom"/>
</dbReference>
<proteinExistence type="inferred from homology"/>
<evidence type="ECO:0000313" key="6">
    <source>
        <dbReference type="Proteomes" id="UP000008952"/>
    </source>
</evidence>
<organism evidence="5 6">
    <name type="scientific">Bartonella tamiae Th239</name>
    <dbReference type="NCBI Taxonomy" id="1094558"/>
    <lineage>
        <taxon>Bacteria</taxon>
        <taxon>Pseudomonadati</taxon>
        <taxon>Pseudomonadota</taxon>
        <taxon>Alphaproteobacteria</taxon>
        <taxon>Hyphomicrobiales</taxon>
        <taxon>Bartonellaceae</taxon>
        <taxon>Bartonella</taxon>
    </lineage>
</organism>
<dbReference type="InterPro" id="IPR045569">
    <property type="entry name" value="Metalloprtase-TldD/E_C"/>
</dbReference>
<dbReference type="Pfam" id="PF01523">
    <property type="entry name" value="PmbA_TldD_1st"/>
    <property type="match status" value="1"/>
</dbReference>
<dbReference type="OrthoDB" id="9803618at2"/>
<evidence type="ECO:0000259" key="3">
    <source>
        <dbReference type="Pfam" id="PF19289"/>
    </source>
</evidence>
<dbReference type="InterPro" id="IPR047657">
    <property type="entry name" value="PmbA"/>
</dbReference>
<dbReference type="InterPro" id="IPR036059">
    <property type="entry name" value="TldD/PmbA_sf"/>
</dbReference>
<evidence type="ECO:0000259" key="4">
    <source>
        <dbReference type="Pfam" id="PF19290"/>
    </source>
</evidence>
<evidence type="ECO:0000259" key="2">
    <source>
        <dbReference type="Pfam" id="PF01523"/>
    </source>
</evidence>
<evidence type="ECO:0008006" key="7">
    <source>
        <dbReference type="Google" id="ProtNLM"/>
    </source>
</evidence>
<dbReference type="GO" id="GO:0005829">
    <property type="term" value="C:cytosol"/>
    <property type="evidence" value="ECO:0007669"/>
    <property type="project" value="TreeGrafter"/>
</dbReference>
<dbReference type="EMBL" id="AIMB01000005">
    <property type="protein sequence ID" value="EJF90796.1"/>
    <property type="molecule type" value="Genomic_DNA"/>
</dbReference>
<dbReference type="PANTHER" id="PTHR43421:SF1">
    <property type="entry name" value="METALLOPROTEASE PMBA"/>
    <property type="match status" value="1"/>
</dbReference>
<dbReference type="STRING" id="1094558.ME5_00632"/>
<protein>
    <recommendedName>
        <fullName evidence="7">PmbA protein</fullName>
    </recommendedName>
</protein>
<dbReference type="Pfam" id="PF19289">
    <property type="entry name" value="PmbA_TldD_3rd"/>
    <property type="match status" value="1"/>
</dbReference>
<keyword evidence="6" id="KW-1185">Reference proteome</keyword>